<sequence length="122" mass="13256">MKEFAMSTLAESRADFQIRIIVNSRCCRTRTDGATNSVNGGTRSPLSQSRGAQHGAGPTCVNINKPHRRTSRPCVCICVSDVEPRAASAGRRSLHVVRRQRSAGGRLPRLDILTEIVKSNIG</sequence>
<dbReference type="Proteomes" id="UP000299102">
    <property type="component" value="Unassembled WGS sequence"/>
</dbReference>
<accession>A0A4C1YM47</accession>
<feature type="compositionally biased region" description="Polar residues" evidence="1">
    <location>
        <begin position="32"/>
        <end position="51"/>
    </location>
</feature>
<reference evidence="2 3" key="1">
    <citation type="journal article" date="2019" name="Commun. Biol.">
        <title>The bagworm genome reveals a unique fibroin gene that provides high tensile strength.</title>
        <authorList>
            <person name="Kono N."/>
            <person name="Nakamura H."/>
            <person name="Ohtoshi R."/>
            <person name="Tomita M."/>
            <person name="Numata K."/>
            <person name="Arakawa K."/>
        </authorList>
    </citation>
    <scope>NUCLEOTIDE SEQUENCE [LARGE SCALE GENOMIC DNA]</scope>
</reference>
<evidence type="ECO:0000313" key="3">
    <source>
        <dbReference type="Proteomes" id="UP000299102"/>
    </source>
</evidence>
<evidence type="ECO:0000313" key="2">
    <source>
        <dbReference type="EMBL" id="GBP75679.1"/>
    </source>
</evidence>
<gene>
    <name evidence="2" type="ORF">EVAR_55893_1</name>
</gene>
<evidence type="ECO:0000256" key="1">
    <source>
        <dbReference type="SAM" id="MobiDB-lite"/>
    </source>
</evidence>
<organism evidence="2 3">
    <name type="scientific">Eumeta variegata</name>
    <name type="common">Bagworm moth</name>
    <name type="synonym">Eumeta japonica</name>
    <dbReference type="NCBI Taxonomy" id="151549"/>
    <lineage>
        <taxon>Eukaryota</taxon>
        <taxon>Metazoa</taxon>
        <taxon>Ecdysozoa</taxon>
        <taxon>Arthropoda</taxon>
        <taxon>Hexapoda</taxon>
        <taxon>Insecta</taxon>
        <taxon>Pterygota</taxon>
        <taxon>Neoptera</taxon>
        <taxon>Endopterygota</taxon>
        <taxon>Lepidoptera</taxon>
        <taxon>Glossata</taxon>
        <taxon>Ditrysia</taxon>
        <taxon>Tineoidea</taxon>
        <taxon>Psychidae</taxon>
        <taxon>Oiketicinae</taxon>
        <taxon>Eumeta</taxon>
    </lineage>
</organism>
<keyword evidence="3" id="KW-1185">Reference proteome</keyword>
<dbReference type="AlphaFoldDB" id="A0A4C1YM47"/>
<comment type="caution">
    <text evidence="2">The sequence shown here is derived from an EMBL/GenBank/DDBJ whole genome shotgun (WGS) entry which is preliminary data.</text>
</comment>
<proteinExistence type="predicted"/>
<protein>
    <submittedName>
        <fullName evidence="2">Uncharacterized protein</fullName>
    </submittedName>
</protein>
<dbReference type="EMBL" id="BGZK01001257">
    <property type="protein sequence ID" value="GBP75679.1"/>
    <property type="molecule type" value="Genomic_DNA"/>
</dbReference>
<name>A0A4C1YM47_EUMVA</name>
<feature type="region of interest" description="Disordered" evidence="1">
    <location>
        <begin position="32"/>
        <end position="64"/>
    </location>
</feature>